<protein>
    <submittedName>
        <fullName evidence="3">DUF1329 domain-containing protein</fullName>
    </submittedName>
</protein>
<reference evidence="3 4" key="1">
    <citation type="submission" date="2020-07" db="EMBL/GenBank/DDBJ databases">
        <title>Halieaceae bacterium, F7430, whole genome shotgun sequencing project.</title>
        <authorList>
            <person name="Jiang S."/>
            <person name="Liu Z.W."/>
            <person name="Du Z.J."/>
        </authorList>
    </citation>
    <scope>NUCLEOTIDE SEQUENCE [LARGE SCALE GENOMIC DNA]</scope>
    <source>
        <strain evidence="3 4">F7430</strain>
    </source>
</reference>
<evidence type="ECO:0000313" key="3">
    <source>
        <dbReference type="EMBL" id="MBA6413063.1"/>
    </source>
</evidence>
<feature type="region of interest" description="Disordered" evidence="1">
    <location>
        <begin position="35"/>
        <end position="55"/>
    </location>
</feature>
<evidence type="ECO:0000313" key="4">
    <source>
        <dbReference type="Proteomes" id="UP000539350"/>
    </source>
</evidence>
<gene>
    <name evidence="3" type="ORF">H2508_08070</name>
</gene>
<feature type="signal peptide" evidence="2">
    <location>
        <begin position="1"/>
        <end position="23"/>
    </location>
</feature>
<dbReference type="EMBL" id="JACFXU010000014">
    <property type="protein sequence ID" value="MBA6413063.1"/>
    <property type="molecule type" value="Genomic_DNA"/>
</dbReference>
<dbReference type="Proteomes" id="UP000539350">
    <property type="component" value="Unassembled WGS sequence"/>
</dbReference>
<evidence type="ECO:0000256" key="2">
    <source>
        <dbReference type="SAM" id="SignalP"/>
    </source>
</evidence>
<keyword evidence="2" id="KW-0732">Signal</keyword>
<organism evidence="3 4">
    <name type="scientific">Sediminihaliea albiluteola</name>
    <dbReference type="NCBI Taxonomy" id="2758564"/>
    <lineage>
        <taxon>Bacteria</taxon>
        <taxon>Pseudomonadati</taxon>
        <taxon>Pseudomonadota</taxon>
        <taxon>Gammaproteobacteria</taxon>
        <taxon>Cellvibrionales</taxon>
        <taxon>Halieaceae</taxon>
        <taxon>Sediminihaliea</taxon>
    </lineage>
</organism>
<proteinExistence type="predicted"/>
<dbReference type="AlphaFoldDB" id="A0A7W2TW70"/>
<dbReference type="Gene3D" id="2.50.20.10">
    <property type="entry name" value="Lipoprotein localisation LolA/LolB/LppX"/>
    <property type="match status" value="1"/>
</dbReference>
<dbReference type="CDD" id="cd16329">
    <property type="entry name" value="LolA_like"/>
    <property type="match status" value="1"/>
</dbReference>
<dbReference type="RefSeq" id="WP_182171623.1">
    <property type="nucleotide sequence ID" value="NZ_JACFXU010000014.1"/>
</dbReference>
<comment type="caution">
    <text evidence="3">The sequence shown here is derived from an EMBL/GenBank/DDBJ whole genome shotgun (WGS) entry which is preliminary data.</text>
</comment>
<accession>A0A7W2TW70</accession>
<dbReference type="InterPro" id="IPR010752">
    <property type="entry name" value="DUF1329"/>
</dbReference>
<feature type="chain" id="PRO_5031540451" evidence="2">
    <location>
        <begin position="24"/>
        <end position="454"/>
    </location>
</feature>
<evidence type="ECO:0000256" key="1">
    <source>
        <dbReference type="SAM" id="MobiDB-lite"/>
    </source>
</evidence>
<sequence length="454" mass="51216">MNKTLMSIGLASLLGLGSGLALAKATPEQAARLGGSELTPMGAERAGNAEGTIPPWEGGISELPAAYKKGERLVDPFADDKVRFTITAQNVDQYADKLSPGQIAMFKRYPDTYAMPVYPTRRSAGLPESEYQLIKDGATETELVAGGNGLVNFKANVPFPIPASGVEVIWNHITRYRTPLGVKRRYIQAPVQTNGAFSPVLFEEEAIFANRFPDNPMPNRLFVFLQRILAPARLEGDVLLVHENVDQVKEPRSAWVYNSGQRRVRRAPNIAYDGPGVASDGLRTADDLDLFNGAPDRYDWELVGKRELYIPYNAYDLRRGDLKYQDIIKPGHMNPEYLRYELHRVWVVEATLKEGARHIYARRTFYVDEDSWQIAVVDHYDGRGELWKMKEGHMVQHYQVSVPWISAESLHDLISGRYVVIGLDNEERGYQYDFDYVGDFKDFTPAALRRAGRR</sequence>
<keyword evidence="4" id="KW-1185">Reference proteome</keyword>
<name>A0A7W2TW70_9GAMM</name>
<dbReference type="Pfam" id="PF07044">
    <property type="entry name" value="DUF1329"/>
    <property type="match status" value="1"/>
</dbReference>